<dbReference type="Gene3D" id="1.10.510.10">
    <property type="entry name" value="Transferase(Phosphotransferase) domain 1"/>
    <property type="match status" value="2"/>
</dbReference>
<gene>
    <name evidence="2" type="ORF">NP233_g9178</name>
</gene>
<reference evidence="2" key="1">
    <citation type="submission" date="2022-07" db="EMBL/GenBank/DDBJ databases">
        <title>Genome Sequence of Leucocoprinus birnbaumii.</title>
        <authorList>
            <person name="Buettner E."/>
        </authorList>
    </citation>
    <scope>NUCLEOTIDE SEQUENCE</scope>
    <source>
        <strain evidence="2">VT141</strain>
    </source>
</reference>
<dbReference type="EMBL" id="JANIEX010000799">
    <property type="protein sequence ID" value="KAJ3563072.1"/>
    <property type="molecule type" value="Genomic_DNA"/>
</dbReference>
<evidence type="ECO:0000259" key="1">
    <source>
        <dbReference type="PROSITE" id="PS50011"/>
    </source>
</evidence>
<dbReference type="PANTHER" id="PTHR44329">
    <property type="entry name" value="SERINE/THREONINE-PROTEIN KINASE TNNI3K-RELATED"/>
    <property type="match status" value="1"/>
</dbReference>
<dbReference type="SUPFAM" id="SSF56112">
    <property type="entry name" value="Protein kinase-like (PK-like)"/>
    <property type="match status" value="2"/>
</dbReference>
<dbReference type="InterPro" id="IPR011009">
    <property type="entry name" value="Kinase-like_dom_sf"/>
</dbReference>
<proteinExistence type="predicted"/>
<organism evidence="2 3">
    <name type="scientific">Leucocoprinus birnbaumii</name>
    <dbReference type="NCBI Taxonomy" id="56174"/>
    <lineage>
        <taxon>Eukaryota</taxon>
        <taxon>Fungi</taxon>
        <taxon>Dikarya</taxon>
        <taxon>Basidiomycota</taxon>
        <taxon>Agaricomycotina</taxon>
        <taxon>Agaricomycetes</taxon>
        <taxon>Agaricomycetidae</taxon>
        <taxon>Agaricales</taxon>
        <taxon>Agaricineae</taxon>
        <taxon>Agaricaceae</taxon>
        <taxon>Leucocoprinus</taxon>
    </lineage>
</organism>
<feature type="domain" description="Protein kinase" evidence="1">
    <location>
        <begin position="79"/>
        <end position="345"/>
    </location>
</feature>
<dbReference type="PROSITE" id="PS00108">
    <property type="entry name" value="PROTEIN_KINASE_ST"/>
    <property type="match status" value="1"/>
</dbReference>
<dbReference type="PROSITE" id="PS50011">
    <property type="entry name" value="PROTEIN_KINASE_DOM"/>
    <property type="match status" value="2"/>
</dbReference>
<dbReference type="InterPro" id="IPR008271">
    <property type="entry name" value="Ser/Thr_kinase_AS"/>
</dbReference>
<comment type="caution">
    <text evidence="2">The sequence shown here is derived from an EMBL/GenBank/DDBJ whole genome shotgun (WGS) entry which is preliminary data.</text>
</comment>
<name>A0AAD5VLH9_9AGAR</name>
<dbReference type="AlphaFoldDB" id="A0AAD5VLH9"/>
<dbReference type="SMART" id="SM00220">
    <property type="entry name" value="S_TKc"/>
    <property type="match status" value="1"/>
</dbReference>
<accession>A0AAD5VLH9</accession>
<dbReference type="Pfam" id="PF00069">
    <property type="entry name" value="Pkinase"/>
    <property type="match status" value="2"/>
</dbReference>
<feature type="domain" description="Protein kinase" evidence="1">
    <location>
        <begin position="681"/>
        <end position="948"/>
    </location>
</feature>
<evidence type="ECO:0000313" key="2">
    <source>
        <dbReference type="EMBL" id="KAJ3563072.1"/>
    </source>
</evidence>
<protein>
    <recommendedName>
        <fullName evidence="1">Protein kinase domain-containing protein</fullName>
    </recommendedName>
</protein>
<evidence type="ECO:0000313" key="3">
    <source>
        <dbReference type="Proteomes" id="UP001213000"/>
    </source>
</evidence>
<dbReference type="InterPro" id="IPR000719">
    <property type="entry name" value="Prot_kinase_dom"/>
</dbReference>
<dbReference type="GO" id="GO:0005524">
    <property type="term" value="F:ATP binding"/>
    <property type="evidence" value="ECO:0007669"/>
    <property type="project" value="InterPro"/>
</dbReference>
<dbReference type="PANTHER" id="PTHR44329:SF214">
    <property type="entry name" value="PROTEIN KINASE DOMAIN-CONTAINING PROTEIN"/>
    <property type="match status" value="1"/>
</dbReference>
<dbReference type="GO" id="GO:0004674">
    <property type="term" value="F:protein serine/threonine kinase activity"/>
    <property type="evidence" value="ECO:0007669"/>
    <property type="project" value="TreeGrafter"/>
</dbReference>
<sequence>MNHLPPGGAFKTETEALNEADMIHGLRYLTSMIERSDQVKSFVERTMRRGRDQIQVIVDCLSIALDSDQNIVPLRARAFVYRALVEIAFFARVFAQNHTFRPEFVAPDIHLEATGVYRVLEDVCGNVKLLKRCNTETSAVYTRPMILWAHISHPNILPLYAVFLEDDDKPVLLYPLYEAQQNIREFTQEHPKFGRMPLITDVANGISYIHSLGVVHGGLVPKSIMITCDKRAVIDMDPNLSTFLSVCYSAPELLKGEEVSSTQATDMWALSCLIYEVLSDNEPFSEITKEYLASVAIVTEKMPKRPGCDGFGGRDIDDVTWQLLQKCWTPLPKDRLVASRFHRALLAMSVTDDRPARQSILIPHAVKGSIEDATAALSQIIGSNRSLSLSPPVRLYRSVFQLCGNTINIMETIGALKDLSLHEAQVFVDFLDIVFKDIPVSFMAKLPLEVLLVATIRATQVIPRHYKLNAIHYHPTPKRSIQNVSTSFCPCPPGLMPLIQMSCLFMEYFEKNPPAHQEFLLLLHLILEEIYNNMHLCFHKHPDSPWLRPALRITPKSIRQQIVNWKIVDNREPLTGIHDRAVWAKRYIPDIDFDQTGHLLMKLLQSRLSSLLGSHTNVKALVMSILRPDILPDFVDFLDLTLREHNCTVRDRTRVLTLLLDIVSSGTRTILPRRLELSGIKYNPCHIAKGGSGLVHQGVDLDVCVKVCQNVDQRALTLWIRELVLWSHMSHPNILPLLGVLIERTSVLEQFSLVSPFMKNGNLCEYAPKLPQGSRLVLIFDVINGLAYLHESNIVHGDLKGQNVLISNVGRGVITDFGSTRITAASATVTATRVPITLQFAAPEVVSGHSPTKEHDIWSFGCLTYETISRLRPYYQYYKDVQIQAAILRKERPRRPEINEPMDDNLWDDSDEIDFDEIDDQAWNLITRCCAPEPWNRPQPSQIKDIIFSMDNWGQQAEVENTLDPGVSDYRVEPEMRLDVIERLMDEFPVKMGNQDPPVPLLDLFQIRRVLFAADSIFEDVGDEWLETQSPPHNIATRLIEKANALLNDASNNYGVLQPMLPAPGMQPAPSGSDLQFGPPMFDLGLREFHEFRRFLDDGLPLNLAFPRPMGKCLHFCIIGNDRDLIRLDGSSK</sequence>
<dbReference type="Proteomes" id="UP001213000">
    <property type="component" value="Unassembled WGS sequence"/>
</dbReference>
<dbReference type="InterPro" id="IPR051681">
    <property type="entry name" value="Ser/Thr_Kinases-Pseudokinases"/>
</dbReference>
<keyword evidence="3" id="KW-1185">Reference proteome</keyword>